<keyword evidence="3" id="KW-1185">Reference proteome</keyword>
<dbReference type="PROSITE" id="PS51257">
    <property type="entry name" value="PROKAR_LIPOPROTEIN"/>
    <property type="match status" value="1"/>
</dbReference>
<dbReference type="Gene3D" id="3.40.50.2300">
    <property type="match status" value="2"/>
</dbReference>
<dbReference type="Proteomes" id="UP001500842">
    <property type="component" value="Unassembled WGS sequence"/>
</dbReference>
<evidence type="ECO:0000313" key="3">
    <source>
        <dbReference type="Proteomes" id="UP001500842"/>
    </source>
</evidence>
<dbReference type="InterPro" id="IPR007487">
    <property type="entry name" value="ABC_transpt-TYRBP-like"/>
</dbReference>
<gene>
    <name evidence="2" type="ORF">GCM10009788_10480</name>
</gene>
<comment type="caution">
    <text evidence="2">The sequence shown here is derived from an EMBL/GenBank/DDBJ whole genome shotgun (WGS) entry which is preliminary data.</text>
</comment>
<reference evidence="2 3" key="1">
    <citation type="journal article" date="2019" name="Int. J. Syst. Evol. Microbiol.">
        <title>The Global Catalogue of Microorganisms (GCM) 10K type strain sequencing project: providing services to taxonomists for standard genome sequencing and annotation.</title>
        <authorList>
            <consortium name="The Broad Institute Genomics Platform"/>
            <consortium name="The Broad Institute Genome Sequencing Center for Infectious Disease"/>
            <person name="Wu L."/>
            <person name="Ma J."/>
        </authorList>
    </citation>
    <scope>NUCLEOTIDE SEQUENCE [LARGE SCALE GENOMIC DNA]</scope>
    <source>
        <strain evidence="2 3">JCM 14942</strain>
    </source>
</reference>
<dbReference type="Pfam" id="PF04392">
    <property type="entry name" value="ABC_sub_bind"/>
    <property type="match status" value="1"/>
</dbReference>
<proteinExistence type="predicted"/>
<protein>
    <submittedName>
        <fullName evidence="2">ABC transporter substrate-binding protein</fullName>
    </submittedName>
</protein>
<organism evidence="2 3">
    <name type="scientific">Nocardioides humi</name>
    <dbReference type="NCBI Taxonomy" id="449461"/>
    <lineage>
        <taxon>Bacteria</taxon>
        <taxon>Bacillati</taxon>
        <taxon>Actinomycetota</taxon>
        <taxon>Actinomycetes</taxon>
        <taxon>Propionibacteriales</taxon>
        <taxon>Nocardioidaceae</taxon>
        <taxon>Nocardioides</taxon>
    </lineage>
</organism>
<dbReference type="SUPFAM" id="SSF53822">
    <property type="entry name" value="Periplasmic binding protein-like I"/>
    <property type="match status" value="1"/>
</dbReference>
<dbReference type="CDD" id="cd06325">
    <property type="entry name" value="PBP1_ABC_unchar_transporter"/>
    <property type="match status" value="1"/>
</dbReference>
<dbReference type="EMBL" id="BAAAOR010000007">
    <property type="protein sequence ID" value="GAA1508209.1"/>
    <property type="molecule type" value="Genomic_DNA"/>
</dbReference>
<dbReference type="PANTHER" id="PTHR35271">
    <property type="entry name" value="ABC TRANSPORTER, SUBSTRATE-BINDING LIPOPROTEIN-RELATED"/>
    <property type="match status" value="1"/>
</dbReference>
<evidence type="ECO:0000313" key="2">
    <source>
        <dbReference type="EMBL" id="GAA1508209.1"/>
    </source>
</evidence>
<evidence type="ECO:0000256" key="1">
    <source>
        <dbReference type="SAM" id="SignalP"/>
    </source>
</evidence>
<accession>A0ABN1ZZR1</accession>
<name>A0ABN1ZZR1_9ACTN</name>
<keyword evidence="1" id="KW-0732">Signal</keyword>
<dbReference type="RefSeq" id="WP_141004911.1">
    <property type="nucleotide sequence ID" value="NZ_BAAAOR010000007.1"/>
</dbReference>
<sequence>MKKSVLITVSATLVATALAACGGSGGGDAAGVKVCVNEYVTLPIFKEGLAGLKEGMSASGYGEDEVTYDIRNPEGDAATQQTIVSQFLRDSDCDVLLGLATPGAQAFLQPGRKAPLVFFASSAPVEAKLVSSLEAPGNNTTGVSDPLPVELELDAMLAIAPDVTRVGLIWKNGDSSGDALAARAVAAAKKVGIEVVESPIANPSETTQAARLLVGKVDAIQVAGDGPTVSGVAGILKVAEDAGLPVFGGTTESVEQGALVAGVYDYGALGVEAGKLVAKVLDSDDAGKIPVYLPEESAMSVNEAVLERLGLRVPDGLEVEYVGTSS</sequence>
<dbReference type="InterPro" id="IPR028082">
    <property type="entry name" value="Peripla_BP_I"/>
</dbReference>
<feature type="signal peptide" evidence="1">
    <location>
        <begin position="1"/>
        <end position="19"/>
    </location>
</feature>
<dbReference type="PANTHER" id="PTHR35271:SF1">
    <property type="entry name" value="ABC TRANSPORTER, SUBSTRATE-BINDING LIPOPROTEIN"/>
    <property type="match status" value="1"/>
</dbReference>
<feature type="chain" id="PRO_5046574494" evidence="1">
    <location>
        <begin position="20"/>
        <end position="326"/>
    </location>
</feature>